<keyword evidence="6" id="KW-0511">Multifunctional enzyme</keyword>
<dbReference type="InterPro" id="IPR016035">
    <property type="entry name" value="Acyl_Trfase/lysoPLipase"/>
</dbReference>
<dbReference type="PROSITE" id="PS52004">
    <property type="entry name" value="KS3_2"/>
    <property type="match status" value="1"/>
</dbReference>
<feature type="domain" description="Carrier" evidence="9">
    <location>
        <begin position="962"/>
        <end position="1041"/>
    </location>
</feature>
<dbReference type="Pfam" id="PF02801">
    <property type="entry name" value="Ketoacyl-synt_C"/>
    <property type="match status" value="1"/>
</dbReference>
<dbReference type="Pfam" id="PF16197">
    <property type="entry name" value="KAsynt_C_assoc"/>
    <property type="match status" value="1"/>
</dbReference>
<evidence type="ECO:0000256" key="7">
    <source>
        <dbReference type="ARBA" id="ARBA00023315"/>
    </source>
</evidence>
<dbReference type="InterPro" id="IPR020841">
    <property type="entry name" value="PKS_Beta-ketoAc_synthase_dom"/>
</dbReference>
<dbReference type="PROSITE" id="PS50075">
    <property type="entry name" value="CARRIER"/>
    <property type="match status" value="1"/>
</dbReference>
<evidence type="ECO:0000313" key="12">
    <source>
        <dbReference type="Proteomes" id="UP001445472"/>
    </source>
</evidence>
<dbReference type="InterPro" id="IPR016036">
    <property type="entry name" value="Malonyl_transacylase_ACP-bd"/>
</dbReference>
<protein>
    <submittedName>
        <fullName evidence="11">Beta-ketoacyl synthase N-terminal-like domain-containing protein</fullName>
    </submittedName>
</protein>
<dbReference type="Gene3D" id="3.30.70.3290">
    <property type="match status" value="1"/>
</dbReference>
<dbReference type="InterPro" id="IPR014030">
    <property type="entry name" value="Ketoacyl_synth_N"/>
</dbReference>
<organism evidence="11 12">
    <name type="scientific">Streptomyces xantholiticus</name>
    <dbReference type="NCBI Taxonomy" id="68285"/>
    <lineage>
        <taxon>Bacteria</taxon>
        <taxon>Bacillati</taxon>
        <taxon>Actinomycetota</taxon>
        <taxon>Actinomycetes</taxon>
        <taxon>Kitasatosporales</taxon>
        <taxon>Streptomycetaceae</taxon>
        <taxon>Streptomyces</taxon>
    </lineage>
</organism>
<evidence type="ECO:0000256" key="2">
    <source>
        <dbReference type="ARBA" id="ARBA00022450"/>
    </source>
</evidence>
<dbReference type="InterPro" id="IPR014043">
    <property type="entry name" value="Acyl_transferase_dom"/>
</dbReference>
<dbReference type="InterPro" id="IPR018201">
    <property type="entry name" value="Ketoacyl_synth_AS"/>
</dbReference>
<evidence type="ECO:0000256" key="3">
    <source>
        <dbReference type="ARBA" id="ARBA00022553"/>
    </source>
</evidence>
<dbReference type="Pfam" id="PF00698">
    <property type="entry name" value="Acyl_transf_1"/>
    <property type="match status" value="1"/>
</dbReference>
<dbReference type="Pfam" id="PF00109">
    <property type="entry name" value="ketoacyl-synt"/>
    <property type="match status" value="1"/>
</dbReference>
<dbReference type="PROSITE" id="PS00012">
    <property type="entry name" value="PHOSPHOPANTETHEINE"/>
    <property type="match status" value="1"/>
</dbReference>
<gene>
    <name evidence="11" type="ORF">ABT276_28680</name>
</gene>
<dbReference type="SUPFAM" id="SSF47336">
    <property type="entry name" value="ACP-like"/>
    <property type="match status" value="1"/>
</dbReference>
<evidence type="ECO:0000259" key="10">
    <source>
        <dbReference type="PROSITE" id="PS52004"/>
    </source>
</evidence>
<dbReference type="InterPro" id="IPR050091">
    <property type="entry name" value="PKS_NRPS_Biosynth_Enz"/>
</dbReference>
<sequence length="1330" mass="141026">MAENVDENNEAKLREYLRLVTAELRRTRRQLEETEDAAREPVAIVGMACRFPGDVTSPDALWELVAEGRDAITEFPADRGWDVDAVHDPEPGTPGKTYTRHGGFLSDAAEFDPAFFGVSPREALAMDPQQRKILEVSWEAFEYAGLDTTALRGAEVGVFVGSNSNDYLLNVLDAREVADGFIGTGNSASILSGRVAYTFGFEGPAVSVDTACSSSLVAVHLAAQSLRQGECSLALAGGATVMATPTAFIEFSRQRGLAPDGRCKSFSATADGTTWSEGAAVLLLARLSDARSLGYPVHAVIRGSAVNQDGASAGLTAPNGPSQRRVIRQALANARLTADRVDAVEAHGTGTPLGDPIEAQALLATYGRARAEGRPLWLGSLKSNLGHTQSAAGAGGVIKMVMAMRHGVLPRTLHLTEPTPRVDWDAGDVRLLTEEQKWPDTGEPRRAAVSSFGVSGTNAHVILEGPPVVEAAQPDEDASPHGPLPWVLSGRTEEALRAQAGRLAAHLAARPDLSSAGVAASLAMTRAAFEHRAAVVGREREELLSGLDALASDRRAPGLVTSRTAPSGGRTAFLFTGQGSQRPGTGRELAAHSPTFADALDEVCTEFDQHLEHPLRDVLFAEDGTHEAGLLDTTAYTQPALFAVETALMRLLEDWGLRPDMVAGHSIGELSAAYAAGVWSLADACALVAARGRLIQGLPAGGAMVAVQATEDEVRAQLVAGCDGVDIAAVNGPAAVVLSGDEGAVAELARHWAERGRDTKRLRVGHAFHSPHVDAVTEEFAEVARGLSYRAPSLPVVSMLTATPVTDELCRPEYWVRHVRGTVRFHDAVHTLHERGATVFLEVGPGGVLTAAGRKCLPDLAPESFVPVLRHRTPEPAAVMTAVAQAHTVGVSPAWERVLPAPRTRVELPTYAFRRRRYWLEGMAGAGSERTVCPRPAANPAEREPAPGTPPLAHRLAEASEEERGELLLTLVREQAATVMGGVDPAEVEPGRPFLELGFDSLMGVELRSALAADCALDLPPSLIFDNATPAALAAFLGKEITAGSGHRPSAAPSAYSLEALYRAANDLDRPEDALELTKVASRLRPAFHSVAEAGQDPVTVQLTQGTDQAGIICCPAPVPLYGAQQYARLAAAFRGTRGVSALLAPGFTAGELLPAGFEVMQEFLAEGVRGHTGGAPFVLLGHSSGGWFAHSLAAHLARTGQSPEAVVLLDTYLLDDPALHRMQRELAQGVLDREDDFGAMTDVRLTAMGKYFGFFTDWVAEEPSVPTLLLRASEPLGRVADGEEWHPDWKFDSTVLDTEGDHFSMMDDYAPQSAAAVNDWLAGLAGGKG</sequence>
<comment type="caution">
    <text evidence="11">The sequence shown here is derived from an EMBL/GenBank/DDBJ whole genome shotgun (WGS) entry which is preliminary data.</text>
</comment>
<dbReference type="InterPro" id="IPR001031">
    <property type="entry name" value="Thioesterase"/>
</dbReference>
<dbReference type="CDD" id="cd00833">
    <property type="entry name" value="PKS"/>
    <property type="match status" value="1"/>
</dbReference>
<dbReference type="InterPro" id="IPR029058">
    <property type="entry name" value="AB_hydrolase_fold"/>
</dbReference>
<comment type="cofactor">
    <cofactor evidence="1">
        <name>pantetheine 4'-phosphate</name>
        <dbReference type="ChEBI" id="CHEBI:47942"/>
    </cofactor>
</comment>
<dbReference type="Proteomes" id="UP001445472">
    <property type="component" value="Unassembled WGS sequence"/>
</dbReference>
<dbReference type="InterPro" id="IPR015083">
    <property type="entry name" value="NorB/c/GfsB-D-like_docking"/>
</dbReference>
<keyword evidence="7" id="KW-0012">Acyltransferase</keyword>
<keyword evidence="2" id="KW-0596">Phosphopantetheine</keyword>
<proteinExistence type="predicted"/>
<dbReference type="PROSITE" id="PS00606">
    <property type="entry name" value="KS3_1"/>
    <property type="match status" value="1"/>
</dbReference>
<keyword evidence="5" id="KW-0045">Antibiotic biosynthesis</keyword>
<dbReference type="InterPro" id="IPR020806">
    <property type="entry name" value="PKS_PP-bd"/>
</dbReference>
<dbReference type="InterPro" id="IPR001227">
    <property type="entry name" value="Ac_transferase_dom_sf"/>
</dbReference>
<dbReference type="SUPFAM" id="SSF53474">
    <property type="entry name" value="alpha/beta-Hydrolases"/>
    <property type="match status" value="1"/>
</dbReference>
<dbReference type="Gene3D" id="3.40.50.1820">
    <property type="entry name" value="alpha/beta hydrolase"/>
    <property type="match status" value="1"/>
</dbReference>
<dbReference type="SMART" id="SM00823">
    <property type="entry name" value="PKS_PP"/>
    <property type="match status" value="1"/>
</dbReference>
<evidence type="ECO:0000259" key="9">
    <source>
        <dbReference type="PROSITE" id="PS50075"/>
    </source>
</evidence>
<keyword evidence="4" id="KW-0808">Transferase</keyword>
<dbReference type="InterPro" id="IPR009081">
    <property type="entry name" value="PP-bd_ACP"/>
</dbReference>
<dbReference type="SUPFAM" id="SSF52151">
    <property type="entry name" value="FabD/lysophospholipase-like"/>
    <property type="match status" value="1"/>
</dbReference>
<keyword evidence="3" id="KW-0597">Phosphoprotein</keyword>
<feature type="domain" description="Ketosynthase family 3 (KS3)" evidence="10">
    <location>
        <begin position="39"/>
        <end position="465"/>
    </location>
</feature>
<dbReference type="Pfam" id="PF08990">
    <property type="entry name" value="Docking"/>
    <property type="match status" value="1"/>
</dbReference>
<dbReference type="Gene3D" id="3.40.366.10">
    <property type="entry name" value="Malonyl-Coenzyme A Acyl Carrier Protein, domain 2"/>
    <property type="match status" value="1"/>
</dbReference>
<keyword evidence="12" id="KW-1185">Reference proteome</keyword>
<dbReference type="PANTHER" id="PTHR43775:SF51">
    <property type="entry name" value="INACTIVE PHENOLPHTHIOCEROL SYNTHESIS POLYKETIDE SYNTHASE TYPE I PKS1-RELATED"/>
    <property type="match status" value="1"/>
</dbReference>
<dbReference type="SMART" id="SM00825">
    <property type="entry name" value="PKS_KS"/>
    <property type="match status" value="1"/>
</dbReference>
<dbReference type="Gene3D" id="3.40.47.10">
    <property type="match status" value="1"/>
</dbReference>
<dbReference type="SUPFAM" id="SSF55048">
    <property type="entry name" value="Probable ACP-binding domain of malonyl-CoA ACP transacylase"/>
    <property type="match status" value="1"/>
</dbReference>
<dbReference type="EMBL" id="JBEPBX010000034">
    <property type="protein sequence ID" value="MER6617255.1"/>
    <property type="molecule type" value="Genomic_DNA"/>
</dbReference>
<dbReference type="InterPro" id="IPR032821">
    <property type="entry name" value="PKS_assoc"/>
</dbReference>
<dbReference type="Pfam" id="PF00550">
    <property type="entry name" value="PP-binding"/>
    <property type="match status" value="1"/>
</dbReference>
<feature type="region of interest" description="Disordered" evidence="8">
    <location>
        <begin position="928"/>
        <end position="952"/>
    </location>
</feature>
<evidence type="ECO:0000256" key="6">
    <source>
        <dbReference type="ARBA" id="ARBA00023268"/>
    </source>
</evidence>
<dbReference type="SUPFAM" id="SSF53901">
    <property type="entry name" value="Thiolase-like"/>
    <property type="match status" value="1"/>
</dbReference>
<dbReference type="InterPro" id="IPR014031">
    <property type="entry name" value="Ketoacyl_synth_C"/>
</dbReference>
<name>A0ABV1V3Q9_9ACTN</name>
<dbReference type="InterPro" id="IPR036736">
    <property type="entry name" value="ACP-like_sf"/>
</dbReference>
<dbReference type="Gene3D" id="1.10.1200.10">
    <property type="entry name" value="ACP-like"/>
    <property type="match status" value="1"/>
</dbReference>
<dbReference type="SMART" id="SM00824">
    <property type="entry name" value="PKS_TE"/>
    <property type="match status" value="1"/>
</dbReference>
<dbReference type="SMART" id="SM00827">
    <property type="entry name" value="PKS_AT"/>
    <property type="match status" value="1"/>
</dbReference>
<evidence type="ECO:0000256" key="5">
    <source>
        <dbReference type="ARBA" id="ARBA00023194"/>
    </source>
</evidence>
<evidence type="ECO:0000313" key="11">
    <source>
        <dbReference type="EMBL" id="MER6617255.1"/>
    </source>
</evidence>
<accession>A0ABV1V3Q9</accession>
<dbReference type="InterPro" id="IPR006162">
    <property type="entry name" value="Ppantetheine_attach_site"/>
</dbReference>
<dbReference type="Pfam" id="PF00975">
    <property type="entry name" value="Thioesterase"/>
    <property type="match status" value="1"/>
</dbReference>
<evidence type="ECO:0000256" key="8">
    <source>
        <dbReference type="SAM" id="MobiDB-lite"/>
    </source>
</evidence>
<evidence type="ECO:0000256" key="4">
    <source>
        <dbReference type="ARBA" id="ARBA00022679"/>
    </source>
</evidence>
<dbReference type="InterPro" id="IPR020802">
    <property type="entry name" value="TesA-like"/>
</dbReference>
<dbReference type="InterPro" id="IPR016039">
    <property type="entry name" value="Thiolase-like"/>
</dbReference>
<evidence type="ECO:0000256" key="1">
    <source>
        <dbReference type="ARBA" id="ARBA00001957"/>
    </source>
</evidence>
<reference evidence="11 12" key="1">
    <citation type="submission" date="2024-06" db="EMBL/GenBank/DDBJ databases">
        <title>The Natural Products Discovery Center: Release of the First 8490 Sequenced Strains for Exploring Actinobacteria Biosynthetic Diversity.</title>
        <authorList>
            <person name="Kalkreuter E."/>
            <person name="Kautsar S.A."/>
            <person name="Yang D."/>
            <person name="Bader C.D."/>
            <person name="Teijaro C.N."/>
            <person name="Fluegel L."/>
            <person name="Davis C.M."/>
            <person name="Simpson J.R."/>
            <person name="Lauterbach L."/>
            <person name="Steele A.D."/>
            <person name="Gui C."/>
            <person name="Meng S."/>
            <person name="Li G."/>
            <person name="Viehrig K."/>
            <person name="Ye F."/>
            <person name="Su P."/>
            <person name="Kiefer A.F."/>
            <person name="Nichols A."/>
            <person name="Cepeda A.J."/>
            <person name="Yan W."/>
            <person name="Fan B."/>
            <person name="Jiang Y."/>
            <person name="Adhikari A."/>
            <person name="Zheng C.-J."/>
            <person name="Schuster L."/>
            <person name="Cowan T.M."/>
            <person name="Smanski M.J."/>
            <person name="Chevrette M.G."/>
            <person name="De Carvalho L.P.S."/>
            <person name="Shen B."/>
        </authorList>
    </citation>
    <scope>NUCLEOTIDE SEQUENCE [LARGE SCALE GENOMIC DNA]</scope>
    <source>
        <strain evidence="11 12">NPDC000837</strain>
    </source>
</reference>
<dbReference type="PANTHER" id="PTHR43775">
    <property type="entry name" value="FATTY ACID SYNTHASE"/>
    <property type="match status" value="1"/>
</dbReference>
<dbReference type="SMART" id="SM01294">
    <property type="entry name" value="PKS_PP_betabranch"/>
    <property type="match status" value="1"/>
</dbReference>